<reference evidence="2" key="1">
    <citation type="journal article" date="2014" name="Front. Microbiol.">
        <title>High frequency of phylogenetically diverse reductive dehalogenase-homologous genes in deep subseafloor sedimentary metagenomes.</title>
        <authorList>
            <person name="Kawai M."/>
            <person name="Futagami T."/>
            <person name="Toyoda A."/>
            <person name="Takaki Y."/>
            <person name="Nishi S."/>
            <person name="Hori S."/>
            <person name="Arai W."/>
            <person name="Tsubouchi T."/>
            <person name="Morono Y."/>
            <person name="Uchiyama I."/>
            <person name="Ito T."/>
            <person name="Fujiyama A."/>
            <person name="Inagaki F."/>
            <person name="Takami H."/>
        </authorList>
    </citation>
    <scope>NUCLEOTIDE SEQUENCE</scope>
    <source>
        <strain evidence="2">Expedition CK06-06</strain>
    </source>
</reference>
<sequence>MSFYTAQDYRKLKRLWLKWACDFTYENIKRLEKFFPERSVYSLAIHLRQVLLYHDRDEANWLKFENDYNRVKMKEQKEKRGKALTQIQKTLILKKYNYKCGFCGQNLNRKDYRDRVEFDHIIPVMKGGTNKSSNYRPVHYKCHKNLHRTGHTHARHPCLSSK</sequence>
<protein>
    <recommendedName>
        <fullName evidence="1">HNH nuclease domain-containing protein</fullName>
    </recommendedName>
</protein>
<dbReference type="Gene3D" id="1.10.30.50">
    <property type="match status" value="1"/>
</dbReference>
<accession>X1U200</accession>
<dbReference type="GO" id="GO:0004519">
    <property type="term" value="F:endonuclease activity"/>
    <property type="evidence" value="ECO:0007669"/>
    <property type="project" value="InterPro"/>
</dbReference>
<gene>
    <name evidence="2" type="ORF">S12H4_38643</name>
</gene>
<dbReference type="EMBL" id="BARW01023280">
    <property type="protein sequence ID" value="GAI93865.1"/>
    <property type="molecule type" value="Genomic_DNA"/>
</dbReference>
<evidence type="ECO:0000313" key="2">
    <source>
        <dbReference type="EMBL" id="GAI93865.1"/>
    </source>
</evidence>
<dbReference type="GO" id="GO:0003676">
    <property type="term" value="F:nucleic acid binding"/>
    <property type="evidence" value="ECO:0007669"/>
    <property type="project" value="InterPro"/>
</dbReference>
<feature type="domain" description="HNH nuclease" evidence="1">
    <location>
        <begin position="87"/>
        <end position="144"/>
    </location>
</feature>
<organism evidence="2">
    <name type="scientific">marine sediment metagenome</name>
    <dbReference type="NCBI Taxonomy" id="412755"/>
    <lineage>
        <taxon>unclassified sequences</taxon>
        <taxon>metagenomes</taxon>
        <taxon>ecological metagenomes</taxon>
    </lineage>
</organism>
<dbReference type="GO" id="GO:0008270">
    <property type="term" value="F:zinc ion binding"/>
    <property type="evidence" value="ECO:0007669"/>
    <property type="project" value="InterPro"/>
</dbReference>
<comment type="caution">
    <text evidence="2">The sequence shown here is derived from an EMBL/GenBank/DDBJ whole genome shotgun (WGS) entry which is preliminary data.</text>
</comment>
<evidence type="ECO:0000259" key="1">
    <source>
        <dbReference type="SMART" id="SM00507"/>
    </source>
</evidence>
<dbReference type="InterPro" id="IPR002711">
    <property type="entry name" value="HNH"/>
</dbReference>
<proteinExistence type="predicted"/>
<dbReference type="AlphaFoldDB" id="X1U200"/>
<dbReference type="SMART" id="SM00507">
    <property type="entry name" value="HNHc"/>
    <property type="match status" value="1"/>
</dbReference>
<name>X1U200_9ZZZZ</name>
<dbReference type="InterPro" id="IPR003615">
    <property type="entry name" value="HNH_nuc"/>
</dbReference>
<dbReference type="CDD" id="cd00085">
    <property type="entry name" value="HNHc"/>
    <property type="match status" value="1"/>
</dbReference>
<dbReference type="Pfam" id="PF01844">
    <property type="entry name" value="HNH"/>
    <property type="match status" value="1"/>
</dbReference>